<accession>A0A956LVJ2</accession>
<feature type="domain" description="Exonuclease" evidence="4">
    <location>
        <begin position="6"/>
        <end position="191"/>
    </location>
</feature>
<proteinExistence type="predicted"/>
<evidence type="ECO:0000256" key="1">
    <source>
        <dbReference type="ARBA" id="ARBA00022722"/>
    </source>
</evidence>
<keyword evidence="2" id="KW-0378">Hydrolase</keyword>
<dbReference type="PANTHER" id="PTHR23044">
    <property type="entry name" value="3'-5' EXONUCLEASE ERI1-RELATED"/>
    <property type="match status" value="1"/>
</dbReference>
<dbReference type="AlphaFoldDB" id="A0A956LVJ2"/>
<gene>
    <name evidence="5" type="ORF">KC729_00490</name>
</gene>
<dbReference type="EMBL" id="JAGQHR010000005">
    <property type="protein sequence ID" value="MCA9726128.1"/>
    <property type="molecule type" value="Genomic_DNA"/>
</dbReference>
<dbReference type="InterPro" id="IPR013520">
    <property type="entry name" value="Ribonucl_H"/>
</dbReference>
<dbReference type="InterPro" id="IPR047201">
    <property type="entry name" value="ERI-1_3'hExo-like"/>
</dbReference>
<evidence type="ECO:0000256" key="3">
    <source>
        <dbReference type="ARBA" id="ARBA00022839"/>
    </source>
</evidence>
<dbReference type="SMART" id="SM00479">
    <property type="entry name" value="EXOIII"/>
    <property type="match status" value="1"/>
</dbReference>
<dbReference type="Proteomes" id="UP000697710">
    <property type="component" value="Unassembled WGS sequence"/>
</dbReference>
<dbReference type="InterPro" id="IPR012337">
    <property type="entry name" value="RNaseH-like_sf"/>
</dbReference>
<sequence>MRYSTDIVVLDLEATCPERDTNTIERSNIIDVGAVRLDRQTLEVTGVFSELVRPRDFAIFPHITEFTGITPEMVADKETFDHVAERFVHWCGPRNKLTLAVFGAYYDVPLLRKEFDAFGIEFRKHFVGTALDIRALAMVWLAEHHHDTSGVTVERTLQKMGLTLDLDFHRAVADARAEAAILQFFHFGRASV</sequence>
<dbReference type="Gene3D" id="3.30.420.10">
    <property type="entry name" value="Ribonuclease H-like superfamily/Ribonuclease H"/>
    <property type="match status" value="1"/>
</dbReference>
<protein>
    <submittedName>
        <fullName evidence="5">Exonuclease domain-containing protein</fullName>
    </submittedName>
</protein>
<organism evidence="5 6">
    <name type="scientific">Eiseniibacteriota bacterium</name>
    <dbReference type="NCBI Taxonomy" id="2212470"/>
    <lineage>
        <taxon>Bacteria</taxon>
        <taxon>Candidatus Eiseniibacteriota</taxon>
    </lineage>
</organism>
<comment type="caution">
    <text evidence="5">The sequence shown here is derived from an EMBL/GenBank/DDBJ whole genome shotgun (WGS) entry which is preliminary data.</text>
</comment>
<evidence type="ECO:0000313" key="5">
    <source>
        <dbReference type="EMBL" id="MCA9726128.1"/>
    </source>
</evidence>
<dbReference type="SUPFAM" id="SSF53098">
    <property type="entry name" value="Ribonuclease H-like"/>
    <property type="match status" value="1"/>
</dbReference>
<evidence type="ECO:0000259" key="4">
    <source>
        <dbReference type="SMART" id="SM00479"/>
    </source>
</evidence>
<dbReference type="GO" id="GO:0000175">
    <property type="term" value="F:3'-5'-RNA exonuclease activity"/>
    <property type="evidence" value="ECO:0007669"/>
    <property type="project" value="InterPro"/>
</dbReference>
<dbReference type="PANTHER" id="PTHR23044:SF61">
    <property type="entry name" value="3'-5' EXORIBONUCLEASE 1-RELATED"/>
    <property type="match status" value="1"/>
</dbReference>
<evidence type="ECO:0000313" key="6">
    <source>
        <dbReference type="Proteomes" id="UP000697710"/>
    </source>
</evidence>
<reference evidence="5" key="2">
    <citation type="journal article" date="2021" name="Microbiome">
        <title>Successional dynamics and alternative stable states in a saline activated sludge microbial community over 9 years.</title>
        <authorList>
            <person name="Wang Y."/>
            <person name="Ye J."/>
            <person name="Ju F."/>
            <person name="Liu L."/>
            <person name="Boyd J.A."/>
            <person name="Deng Y."/>
            <person name="Parks D.H."/>
            <person name="Jiang X."/>
            <person name="Yin X."/>
            <person name="Woodcroft B.J."/>
            <person name="Tyson G.W."/>
            <person name="Hugenholtz P."/>
            <person name="Polz M.F."/>
            <person name="Zhang T."/>
        </authorList>
    </citation>
    <scope>NUCLEOTIDE SEQUENCE</scope>
    <source>
        <strain evidence="5">HKST-UBA01</strain>
    </source>
</reference>
<dbReference type="Pfam" id="PF00929">
    <property type="entry name" value="RNase_T"/>
    <property type="match status" value="1"/>
</dbReference>
<dbReference type="CDD" id="cd06133">
    <property type="entry name" value="ERI-1_3'hExo_like"/>
    <property type="match status" value="1"/>
</dbReference>
<name>A0A956LVJ2_UNCEI</name>
<dbReference type="GO" id="GO:0003676">
    <property type="term" value="F:nucleic acid binding"/>
    <property type="evidence" value="ECO:0007669"/>
    <property type="project" value="InterPro"/>
</dbReference>
<dbReference type="InterPro" id="IPR036397">
    <property type="entry name" value="RNaseH_sf"/>
</dbReference>
<dbReference type="InterPro" id="IPR051274">
    <property type="entry name" value="3-5_Exoribonuclease"/>
</dbReference>
<keyword evidence="3 5" id="KW-0269">Exonuclease</keyword>
<evidence type="ECO:0000256" key="2">
    <source>
        <dbReference type="ARBA" id="ARBA00022801"/>
    </source>
</evidence>
<keyword evidence="1" id="KW-0540">Nuclease</keyword>
<reference evidence="5" key="1">
    <citation type="submission" date="2020-04" db="EMBL/GenBank/DDBJ databases">
        <authorList>
            <person name="Zhang T."/>
        </authorList>
    </citation>
    <scope>NUCLEOTIDE SEQUENCE</scope>
    <source>
        <strain evidence="5">HKST-UBA01</strain>
    </source>
</reference>